<dbReference type="Gene3D" id="3.40.50.1240">
    <property type="entry name" value="Phosphoglycerate mutase-like"/>
    <property type="match status" value="1"/>
</dbReference>
<dbReference type="Proteomes" id="UP000249324">
    <property type="component" value="Unassembled WGS sequence"/>
</dbReference>
<evidence type="ECO:0000313" key="1">
    <source>
        <dbReference type="EMBL" id="MFO7191880.1"/>
    </source>
</evidence>
<dbReference type="SMART" id="SM00855">
    <property type="entry name" value="PGAM"/>
    <property type="match status" value="1"/>
</dbReference>
<evidence type="ECO:0000313" key="3">
    <source>
        <dbReference type="Proteomes" id="UP000249324"/>
    </source>
</evidence>
<evidence type="ECO:0000313" key="2">
    <source>
        <dbReference type="EMBL" id="PZM94253.1"/>
    </source>
</evidence>
<dbReference type="InterPro" id="IPR013078">
    <property type="entry name" value="His_Pase_superF_clade-1"/>
</dbReference>
<dbReference type="PANTHER" id="PTHR47623">
    <property type="entry name" value="OS09G0287300 PROTEIN"/>
    <property type="match status" value="1"/>
</dbReference>
<sequence>MADRRITLFRHAKAAWPDDVDDIDRPLADRGEADAPVAGRWLAGQPLPSLVLCSPAVRARRTCELAMAALPDIPVRIEERIYAASAGDLLDVVHQLPGDTRHVMLVGHNPGLSHLAGLLAGERIDLSTAGIAVVAWTGSWTDAAPGKGRLVAAATPRAR</sequence>
<dbReference type="EMBL" id="QGUI01000611">
    <property type="protein sequence ID" value="PZM94253.1"/>
    <property type="molecule type" value="Genomic_DNA"/>
</dbReference>
<organism evidence="2">
    <name type="scientific">Thermocrispum agreste</name>
    <dbReference type="NCBI Taxonomy" id="37925"/>
    <lineage>
        <taxon>Bacteria</taxon>
        <taxon>Bacillati</taxon>
        <taxon>Actinomycetota</taxon>
        <taxon>Actinomycetes</taxon>
        <taxon>Pseudonocardiales</taxon>
        <taxon>Pseudonocardiaceae</taxon>
        <taxon>Thermocrispum</taxon>
    </lineage>
</organism>
<dbReference type="STRING" id="1111738.GCA_000427905_02785"/>
<reference evidence="1" key="1">
    <citation type="submission" date="2018-05" db="EMBL/GenBank/DDBJ databases">
        <authorList>
            <person name="Moura L."/>
            <person name="Setubal J.C."/>
        </authorList>
    </citation>
    <scope>NUCLEOTIDE SEQUENCE</scope>
    <source>
        <strain evidence="1">ZC4RG45</strain>
    </source>
</reference>
<dbReference type="PANTHER" id="PTHR47623:SF1">
    <property type="entry name" value="OS09G0287300 PROTEIN"/>
    <property type="match status" value="1"/>
</dbReference>
<name>A0A2W4LA19_9PSEU</name>
<dbReference type="Pfam" id="PF00300">
    <property type="entry name" value="His_Phos_1"/>
    <property type="match status" value="1"/>
</dbReference>
<comment type="caution">
    <text evidence="2">The sequence shown here is derived from an EMBL/GenBank/DDBJ whole genome shotgun (WGS) entry which is preliminary data.</text>
</comment>
<reference evidence="1 3" key="3">
    <citation type="journal article" date="2021" name="BMC Genomics">
        <title>Genome-resolved metagenome and metatranscriptome analyses of thermophilic composting reveal key bacterial players and their metabolic interactions.</title>
        <authorList>
            <person name="Braga L.P.P."/>
            <person name="Pereira R.V."/>
            <person name="Martins L.F."/>
            <person name="Moura L.M.S."/>
            <person name="Sanchez F.B."/>
            <person name="Patane J.S.L."/>
            <person name="da Silva A.M."/>
            <person name="Setubal J.C."/>
        </authorList>
    </citation>
    <scope>NUCLEOTIDE SEQUENCE [LARGE SCALE GENOMIC DNA]</scope>
    <source>
        <strain evidence="1">ZC4RG45</strain>
    </source>
</reference>
<dbReference type="CDD" id="cd07067">
    <property type="entry name" value="HP_PGM_like"/>
    <property type="match status" value="1"/>
</dbReference>
<dbReference type="EMBL" id="QGUI02000056">
    <property type="protein sequence ID" value="MFO7191880.1"/>
    <property type="molecule type" value="Genomic_DNA"/>
</dbReference>
<dbReference type="InterPro" id="IPR029033">
    <property type="entry name" value="His_PPase_superfam"/>
</dbReference>
<dbReference type="AlphaFoldDB" id="A0A2W4LA19"/>
<dbReference type="SUPFAM" id="SSF53254">
    <property type="entry name" value="Phosphoglycerate mutase-like"/>
    <property type="match status" value="1"/>
</dbReference>
<reference evidence="2" key="2">
    <citation type="submission" date="2018-05" db="EMBL/GenBank/DDBJ databases">
        <authorList>
            <person name="Lanie J.A."/>
            <person name="Ng W.-L."/>
            <person name="Kazmierczak K.M."/>
            <person name="Andrzejewski T.M."/>
            <person name="Davidsen T.M."/>
            <person name="Wayne K.J."/>
            <person name="Tettelin H."/>
            <person name="Glass J.I."/>
            <person name="Rusch D."/>
            <person name="Podicherti R."/>
            <person name="Tsui H.-C.T."/>
            <person name="Winkler M.E."/>
        </authorList>
    </citation>
    <scope>NUCLEOTIDE SEQUENCE</scope>
    <source>
        <strain evidence="2">ZC4RG45</strain>
    </source>
</reference>
<protein>
    <submittedName>
        <fullName evidence="2">Histidine phosphatase family protein</fullName>
    </submittedName>
</protein>
<proteinExistence type="predicted"/>
<gene>
    <name evidence="1" type="ORF">DIU77_006510</name>
    <name evidence="2" type="ORF">DIU77_14600</name>
</gene>
<reference evidence="1" key="4">
    <citation type="submission" date="2023-08" db="EMBL/GenBank/DDBJ databases">
        <authorList>
            <person name="Guima S.E.S."/>
            <person name="Martins L.F."/>
            <person name="Silva A.M."/>
            <person name="Setubal J.C."/>
        </authorList>
    </citation>
    <scope>NUCLEOTIDE SEQUENCE</scope>
    <source>
        <strain evidence="1">ZC4RG45</strain>
    </source>
</reference>
<accession>A0A2W4LA19</accession>